<dbReference type="AlphaFoldDB" id="X0TSN7"/>
<comment type="caution">
    <text evidence="3">The sequence shown here is derived from an EMBL/GenBank/DDBJ whole genome shotgun (WGS) entry which is preliminary data.</text>
</comment>
<dbReference type="Gene3D" id="3.40.50.720">
    <property type="entry name" value="NAD(P)-binding Rossmann-like Domain"/>
    <property type="match status" value="1"/>
</dbReference>
<comment type="similarity">
    <text evidence="1">Belongs to the NAD(P)-dependent epimerase/dehydratase family.</text>
</comment>
<dbReference type="CDD" id="cd05256">
    <property type="entry name" value="UDP_AE_SDR_e"/>
    <property type="match status" value="1"/>
</dbReference>
<protein>
    <recommendedName>
        <fullName evidence="2">NAD-dependent epimerase/dehydratase domain-containing protein</fullName>
    </recommendedName>
</protein>
<accession>X0TSN7</accession>
<proteinExistence type="inferred from homology"/>
<dbReference type="InterPro" id="IPR001509">
    <property type="entry name" value="Epimerase_deHydtase"/>
</dbReference>
<dbReference type="Pfam" id="PF01370">
    <property type="entry name" value="Epimerase"/>
    <property type="match status" value="1"/>
</dbReference>
<evidence type="ECO:0000313" key="3">
    <source>
        <dbReference type="EMBL" id="GAF79155.1"/>
    </source>
</evidence>
<dbReference type="EMBL" id="BARS01005816">
    <property type="protein sequence ID" value="GAF79155.1"/>
    <property type="molecule type" value="Genomic_DNA"/>
</dbReference>
<gene>
    <name evidence="3" type="ORF">S01H1_11415</name>
</gene>
<dbReference type="SUPFAM" id="SSF51735">
    <property type="entry name" value="NAD(P)-binding Rossmann-fold domains"/>
    <property type="match status" value="1"/>
</dbReference>
<evidence type="ECO:0000256" key="1">
    <source>
        <dbReference type="ARBA" id="ARBA00007637"/>
    </source>
</evidence>
<dbReference type="Gene3D" id="3.90.25.10">
    <property type="entry name" value="UDP-galactose 4-epimerase, domain 1"/>
    <property type="match status" value="1"/>
</dbReference>
<evidence type="ECO:0000259" key="2">
    <source>
        <dbReference type="Pfam" id="PF01370"/>
    </source>
</evidence>
<sequence length="313" mass="35092">MERYLVTGGAGFIGSHISEELVKRDHEVRVLDNFLTGKKENIASLLDKIEFIEGDIKDFETCQHALEGVDFVLHQAALPSVPRSIKDPLTTNENNIRGTLNVLLASREAKVKKVVIASSSSVYGDDTHLPKIESRQGNPLSPYALSKLVGEHYCRIFSQIYGLPTVFLRYFNIFGPRQDPFSQYAAVIPNFITKMLKGEKPIIFGDGEQSRDFTFVSNVVEANILASKAQDVSGEAFNIACGERTTVNSLVNTINEVLNKNIDPVHDEPRPGDVKNSYAEISKARKMLKYEPLVPFNEGLKKTINWYQERNKE</sequence>
<organism evidence="3">
    <name type="scientific">marine sediment metagenome</name>
    <dbReference type="NCBI Taxonomy" id="412755"/>
    <lineage>
        <taxon>unclassified sequences</taxon>
        <taxon>metagenomes</taxon>
        <taxon>ecological metagenomes</taxon>
    </lineage>
</organism>
<name>X0TSN7_9ZZZZ</name>
<dbReference type="InterPro" id="IPR036291">
    <property type="entry name" value="NAD(P)-bd_dom_sf"/>
</dbReference>
<reference evidence="3" key="1">
    <citation type="journal article" date="2014" name="Front. Microbiol.">
        <title>High frequency of phylogenetically diverse reductive dehalogenase-homologous genes in deep subseafloor sedimentary metagenomes.</title>
        <authorList>
            <person name="Kawai M."/>
            <person name="Futagami T."/>
            <person name="Toyoda A."/>
            <person name="Takaki Y."/>
            <person name="Nishi S."/>
            <person name="Hori S."/>
            <person name="Arai W."/>
            <person name="Tsubouchi T."/>
            <person name="Morono Y."/>
            <person name="Uchiyama I."/>
            <person name="Ito T."/>
            <person name="Fujiyama A."/>
            <person name="Inagaki F."/>
            <person name="Takami H."/>
        </authorList>
    </citation>
    <scope>NUCLEOTIDE SEQUENCE</scope>
    <source>
        <strain evidence="3">Expedition CK06-06</strain>
    </source>
</reference>
<feature type="domain" description="NAD-dependent epimerase/dehydratase" evidence="2">
    <location>
        <begin position="5"/>
        <end position="240"/>
    </location>
</feature>
<dbReference type="PANTHER" id="PTHR43000">
    <property type="entry name" value="DTDP-D-GLUCOSE 4,6-DEHYDRATASE-RELATED"/>
    <property type="match status" value="1"/>
</dbReference>